<reference evidence="2 3" key="1">
    <citation type="submission" date="2018-06" db="EMBL/GenBank/DDBJ databases">
        <authorList>
            <consortium name="Pathogen Informatics"/>
            <person name="Doyle S."/>
        </authorList>
    </citation>
    <scope>NUCLEOTIDE SEQUENCE [LARGE SCALE GENOMIC DNA]</scope>
    <source>
        <strain evidence="2 3">NCTC8782</strain>
    </source>
</reference>
<keyword evidence="1" id="KW-0472">Membrane</keyword>
<sequence>MFAFVISRCNNLNMPERCRCENRRNNSTKPDSELSAPVLVTIVGFSLCLLGVSRLAAVNHRGKCTAVVITIRS</sequence>
<name>A0A9Q7ZIQ3_9ENTR</name>
<organism evidence="2 3">
    <name type="scientific">Citrobacter youngae</name>
    <dbReference type="NCBI Taxonomy" id="133448"/>
    <lineage>
        <taxon>Bacteria</taxon>
        <taxon>Pseudomonadati</taxon>
        <taxon>Pseudomonadota</taxon>
        <taxon>Gammaproteobacteria</taxon>
        <taxon>Enterobacterales</taxon>
        <taxon>Enterobacteriaceae</taxon>
        <taxon>Citrobacter</taxon>
        <taxon>Citrobacter freundii complex</taxon>
    </lineage>
</organism>
<proteinExistence type="predicted"/>
<accession>A0A9Q7ZIQ3</accession>
<evidence type="ECO:0000256" key="1">
    <source>
        <dbReference type="SAM" id="Phobius"/>
    </source>
</evidence>
<gene>
    <name evidence="2" type="ORF">NCTC8782_00387</name>
</gene>
<protein>
    <submittedName>
        <fullName evidence="2">Uncharacterized protein</fullName>
    </submittedName>
</protein>
<feature type="transmembrane region" description="Helical" evidence="1">
    <location>
        <begin position="34"/>
        <end position="53"/>
    </location>
</feature>
<comment type="caution">
    <text evidence="2">The sequence shown here is derived from an EMBL/GenBank/DDBJ whole genome shotgun (WGS) entry which is preliminary data.</text>
</comment>
<dbReference type="Proteomes" id="UP000255286">
    <property type="component" value="Unassembled WGS sequence"/>
</dbReference>
<keyword evidence="1" id="KW-0812">Transmembrane</keyword>
<keyword evidence="1" id="KW-1133">Transmembrane helix</keyword>
<dbReference type="AlphaFoldDB" id="A0A9Q7ZIQ3"/>
<evidence type="ECO:0000313" key="3">
    <source>
        <dbReference type="Proteomes" id="UP000255286"/>
    </source>
</evidence>
<dbReference type="EMBL" id="UIGT01000001">
    <property type="protein sequence ID" value="SUX77951.1"/>
    <property type="molecule type" value="Genomic_DNA"/>
</dbReference>
<evidence type="ECO:0000313" key="2">
    <source>
        <dbReference type="EMBL" id="SUX77951.1"/>
    </source>
</evidence>